<dbReference type="InterPro" id="IPR002509">
    <property type="entry name" value="NODB_dom"/>
</dbReference>
<dbReference type="PANTHER" id="PTHR34216">
    <property type="match status" value="1"/>
</dbReference>
<feature type="domain" description="NodB homology" evidence="4">
    <location>
        <begin position="256"/>
        <end position="333"/>
    </location>
</feature>
<dbReference type="OrthoDB" id="3722973at2"/>
<evidence type="ECO:0000256" key="1">
    <source>
        <dbReference type="ARBA" id="ARBA00004613"/>
    </source>
</evidence>
<organism evidence="5 6">
    <name type="scientific">Paenibacillus psychroresistens</name>
    <dbReference type="NCBI Taxonomy" id="1778678"/>
    <lineage>
        <taxon>Bacteria</taxon>
        <taxon>Bacillati</taxon>
        <taxon>Bacillota</taxon>
        <taxon>Bacilli</taxon>
        <taxon>Bacillales</taxon>
        <taxon>Paenibacillaceae</taxon>
        <taxon>Paenibacillus</taxon>
    </lineage>
</organism>
<evidence type="ECO:0000256" key="2">
    <source>
        <dbReference type="ARBA" id="ARBA00022729"/>
    </source>
</evidence>
<evidence type="ECO:0000256" key="3">
    <source>
        <dbReference type="SAM" id="SignalP"/>
    </source>
</evidence>
<dbReference type="RefSeq" id="WP_155701437.1">
    <property type="nucleotide sequence ID" value="NZ_CP034235.1"/>
</dbReference>
<gene>
    <name evidence="5" type="ORF">EHS13_16670</name>
</gene>
<evidence type="ECO:0000259" key="4">
    <source>
        <dbReference type="Pfam" id="PF01522"/>
    </source>
</evidence>
<comment type="subcellular location">
    <subcellularLocation>
        <location evidence="1">Secreted</location>
    </subcellularLocation>
</comment>
<dbReference type="InterPro" id="IPR011330">
    <property type="entry name" value="Glyco_hydro/deAcase_b/a-brl"/>
</dbReference>
<name>A0A6B8RJG5_9BACL</name>
<dbReference type="GO" id="GO:0005576">
    <property type="term" value="C:extracellular region"/>
    <property type="evidence" value="ECO:0007669"/>
    <property type="project" value="UniProtKB-SubCell"/>
</dbReference>
<feature type="signal peptide" evidence="3">
    <location>
        <begin position="1"/>
        <end position="17"/>
    </location>
</feature>
<feature type="chain" id="PRO_5039038035" description="NodB homology domain-containing protein" evidence="3">
    <location>
        <begin position="18"/>
        <end position="386"/>
    </location>
</feature>
<evidence type="ECO:0000313" key="6">
    <source>
        <dbReference type="Proteomes" id="UP000426246"/>
    </source>
</evidence>
<dbReference type="SUPFAM" id="SSF88713">
    <property type="entry name" value="Glycoside hydrolase/deacetylase"/>
    <property type="match status" value="1"/>
</dbReference>
<dbReference type="EMBL" id="CP034235">
    <property type="protein sequence ID" value="QGQ96400.1"/>
    <property type="molecule type" value="Genomic_DNA"/>
</dbReference>
<proteinExistence type="predicted"/>
<dbReference type="PANTHER" id="PTHR34216:SF3">
    <property type="entry name" value="POLY-BETA-1,6-N-ACETYL-D-GLUCOSAMINE N-DEACETYLASE"/>
    <property type="match status" value="1"/>
</dbReference>
<protein>
    <recommendedName>
        <fullName evidence="4">NodB homology domain-containing protein</fullName>
    </recommendedName>
</protein>
<reference evidence="6" key="1">
    <citation type="submission" date="2018-11" db="EMBL/GenBank/DDBJ databases">
        <title>Complete genome sequence of Paenibacillus sp. ML311-T8.</title>
        <authorList>
            <person name="Nam Y.-D."/>
            <person name="Kang J."/>
            <person name="Chung W.-H."/>
            <person name="Park Y.S."/>
        </authorList>
    </citation>
    <scope>NUCLEOTIDE SEQUENCE [LARGE SCALE GENOMIC DNA]</scope>
    <source>
        <strain evidence="6">ML311-T8</strain>
    </source>
</reference>
<sequence length="386" mass="43017">MKKKLITIITTITLLFAGCTTIPSPTVYESNSPEPISTPTPQPHLQTEVLPASVTPQATESPTPEPTVIYKGAVEHIFFHPLVAYPELAFDGDSMAQGYNDWFITVPEFKEIISQLYKNNYILIDIHSLYEENSSLGGNEIKSKDLMLPEGKKPLILSIDDLNYYDYMIDNGNVSKLVTNPAGDVITESIDPQGNKAAFNDNEIVPILDSFVHEHPDFSDHGAKGVIALTGYQGILGYRTNDEHVEIAKAEQVEASAVIQRLKETGWSFASHGWGHLDAVKVSFERFVKDTERWKREVEPLIGPTSIYIYPYGSRVETDSAKFNALKKLGFTVLCSVGPKPYLTLQSGVLMMDRRHIDGVALMTQRTKLLELFDAHDVMDPIRASK</sequence>
<dbReference type="GO" id="GO:0005975">
    <property type="term" value="P:carbohydrate metabolic process"/>
    <property type="evidence" value="ECO:0007669"/>
    <property type="project" value="InterPro"/>
</dbReference>
<dbReference type="GO" id="GO:0016810">
    <property type="term" value="F:hydrolase activity, acting on carbon-nitrogen (but not peptide) bonds"/>
    <property type="evidence" value="ECO:0007669"/>
    <property type="project" value="InterPro"/>
</dbReference>
<dbReference type="InterPro" id="IPR051398">
    <property type="entry name" value="Polysacch_Deacetylase"/>
</dbReference>
<keyword evidence="2 3" id="KW-0732">Signal</keyword>
<dbReference type="Pfam" id="PF01522">
    <property type="entry name" value="Polysacc_deac_1"/>
    <property type="match status" value="1"/>
</dbReference>
<dbReference type="Proteomes" id="UP000426246">
    <property type="component" value="Chromosome"/>
</dbReference>
<dbReference type="PROSITE" id="PS51257">
    <property type="entry name" value="PROKAR_LIPOPROTEIN"/>
    <property type="match status" value="1"/>
</dbReference>
<keyword evidence="6" id="KW-1185">Reference proteome</keyword>
<dbReference type="AlphaFoldDB" id="A0A6B8RJG5"/>
<dbReference type="Gene3D" id="3.20.20.370">
    <property type="entry name" value="Glycoside hydrolase/deacetylase"/>
    <property type="match status" value="1"/>
</dbReference>
<dbReference type="KEGG" id="ppsc:EHS13_16670"/>
<accession>A0A6B8RJG5</accession>
<evidence type="ECO:0000313" key="5">
    <source>
        <dbReference type="EMBL" id="QGQ96400.1"/>
    </source>
</evidence>